<sequence length="112" mass="12843">LRRWYRRMSRIKSSLIYAVIIILVVIITNTTARTSLSKRQQSTRIDQRIDCYPEAESRFSGYSKESCLARNCVFDDGAGPGVMQCYLSPNYGYILQGSAEQLNNGLKLRLKR</sequence>
<evidence type="ECO:0000256" key="2">
    <source>
        <dbReference type="PROSITE-ProRule" id="PRU00779"/>
    </source>
</evidence>
<keyword evidence="1" id="KW-1015">Disulfide bond</keyword>
<evidence type="ECO:0000259" key="3">
    <source>
        <dbReference type="PROSITE" id="PS51448"/>
    </source>
</evidence>
<gene>
    <name evidence="4" type="ORF">JBS370_LOCUS42688</name>
</gene>
<evidence type="ECO:0000313" key="5">
    <source>
        <dbReference type="Proteomes" id="UP000663836"/>
    </source>
</evidence>
<dbReference type="SUPFAM" id="SSF57492">
    <property type="entry name" value="Trefoil"/>
    <property type="match status" value="1"/>
</dbReference>
<comment type="caution">
    <text evidence="4">The sequence shown here is derived from an EMBL/GenBank/DDBJ whole genome shotgun (WGS) entry which is preliminary data.</text>
</comment>
<dbReference type="Proteomes" id="UP000663836">
    <property type="component" value="Unassembled WGS sequence"/>
</dbReference>
<organism evidence="4 5">
    <name type="scientific">Rotaria sordida</name>
    <dbReference type="NCBI Taxonomy" id="392033"/>
    <lineage>
        <taxon>Eukaryota</taxon>
        <taxon>Metazoa</taxon>
        <taxon>Spiralia</taxon>
        <taxon>Gnathifera</taxon>
        <taxon>Rotifera</taxon>
        <taxon>Eurotatoria</taxon>
        <taxon>Bdelloidea</taxon>
        <taxon>Philodinida</taxon>
        <taxon>Philodinidae</taxon>
        <taxon>Rotaria</taxon>
    </lineage>
</organism>
<comment type="caution">
    <text evidence="2">Lacks conserved residue(s) required for the propagation of feature annotation.</text>
</comment>
<evidence type="ECO:0000313" key="4">
    <source>
        <dbReference type="EMBL" id="CAF4375899.1"/>
    </source>
</evidence>
<dbReference type="PROSITE" id="PS51448">
    <property type="entry name" value="P_TREFOIL_2"/>
    <property type="match status" value="1"/>
</dbReference>
<dbReference type="AlphaFoldDB" id="A0A820MQ93"/>
<dbReference type="Pfam" id="PF00088">
    <property type="entry name" value="Trefoil"/>
    <property type="match status" value="1"/>
</dbReference>
<feature type="non-terminal residue" evidence="4">
    <location>
        <position position="1"/>
    </location>
</feature>
<dbReference type="InterPro" id="IPR000519">
    <property type="entry name" value="P_trefoil_dom"/>
</dbReference>
<accession>A0A820MQ93</accession>
<dbReference type="InterPro" id="IPR044913">
    <property type="entry name" value="P_trefoil_dom_sf"/>
</dbReference>
<feature type="domain" description="P-type" evidence="3">
    <location>
        <begin position="39"/>
        <end position="89"/>
    </location>
</feature>
<name>A0A820MQ93_9BILA</name>
<protein>
    <recommendedName>
        <fullName evidence="3">P-type domain-containing protein</fullName>
    </recommendedName>
</protein>
<feature type="non-terminal residue" evidence="4">
    <location>
        <position position="112"/>
    </location>
</feature>
<evidence type="ECO:0000256" key="1">
    <source>
        <dbReference type="ARBA" id="ARBA00023157"/>
    </source>
</evidence>
<proteinExistence type="predicted"/>
<reference evidence="4" key="1">
    <citation type="submission" date="2021-02" db="EMBL/GenBank/DDBJ databases">
        <authorList>
            <person name="Nowell W R."/>
        </authorList>
    </citation>
    <scope>NUCLEOTIDE SEQUENCE</scope>
</reference>
<dbReference type="Gene3D" id="4.10.110.10">
    <property type="entry name" value="Spasmolytic Protein, domain 1"/>
    <property type="match status" value="1"/>
</dbReference>
<dbReference type="EMBL" id="CAJOBD010058811">
    <property type="protein sequence ID" value="CAF4375899.1"/>
    <property type="molecule type" value="Genomic_DNA"/>
</dbReference>